<proteinExistence type="predicted"/>
<dbReference type="EMBL" id="QWDM01000025">
    <property type="protein sequence ID" value="RUT67887.1"/>
    <property type="molecule type" value="Genomic_DNA"/>
</dbReference>
<dbReference type="Proteomes" id="UP000288102">
    <property type="component" value="Unassembled WGS sequence"/>
</dbReference>
<feature type="region of interest" description="Disordered" evidence="1">
    <location>
        <begin position="1"/>
        <end position="20"/>
    </location>
</feature>
<accession>A0A434A0N3</accession>
<organism evidence="2 3">
    <name type="scientific">Flavobacterium cupreum</name>
    <dbReference type="NCBI Taxonomy" id="2133766"/>
    <lineage>
        <taxon>Bacteria</taxon>
        <taxon>Pseudomonadati</taxon>
        <taxon>Bacteroidota</taxon>
        <taxon>Flavobacteriia</taxon>
        <taxon>Flavobacteriales</taxon>
        <taxon>Flavobacteriaceae</taxon>
        <taxon>Flavobacterium</taxon>
    </lineage>
</organism>
<evidence type="ECO:0000313" key="3">
    <source>
        <dbReference type="Proteomes" id="UP000288102"/>
    </source>
</evidence>
<name>A0A434A0N3_9FLAO</name>
<dbReference type="RefSeq" id="WP_127340838.1">
    <property type="nucleotide sequence ID" value="NZ_QWDM01000025.1"/>
</dbReference>
<dbReference type="AlphaFoldDB" id="A0A434A0N3"/>
<sequence>MEHSQDITNRSKTQSVSDSLNKKTVQNMAIVLEDNRHASLLQRKANNTGLPDPQADVMGAKMLSRQKTMRPKTALNFRPVVQRVLNAQNVAAKGHQFLAAHEEERQLIFKANKLLQDFSEHDSPATFHAVSSKLTSIRDACYAQTNIQADLVQEYVDITDEAIRKTFLDTVLQKDSEALKPLFNQLINQTPLGDGVDAKYKKIFLSYVLQGMKFTAGEGRFKELMQLLGDRNIEINQLLIGPSAGLQNPERDNPLGEKTERRDKVADAELLAQHHNNLSEFIKAKATGDYTRTANPRTAEIGDATVNMERSQTLLPIYYGHTDTKDIQAFTSPMFAANHHELGHVVNKLKGMAGVSADKYRGEPILNQLTDEEEMHNISIDQHSDKALTDQMKLPERIAHGAMGGLDAASPALDRESMATDLTKWDTLTYNLTPDRKKNLELIKRIADANWSEHTKYGSKPSGVKKIMEKVTSINNKGLGMKKQFEEVRKIAIAAAAEKSSNRSVHTSDFYTILSQMNVDSSDGLTALEGKLNTLVANGKL</sequence>
<protein>
    <submittedName>
        <fullName evidence="2">Uncharacterized protein</fullName>
    </submittedName>
</protein>
<gene>
    <name evidence="2" type="ORF">D0817_24135</name>
</gene>
<keyword evidence="3" id="KW-1185">Reference proteome</keyword>
<comment type="caution">
    <text evidence="2">The sequence shown here is derived from an EMBL/GenBank/DDBJ whole genome shotgun (WGS) entry which is preliminary data.</text>
</comment>
<evidence type="ECO:0000256" key="1">
    <source>
        <dbReference type="SAM" id="MobiDB-lite"/>
    </source>
</evidence>
<evidence type="ECO:0000313" key="2">
    <source>
        <dbReference type="EMBL" id="RUT67887.1"/>
    </source>
</evidence>
<reference evidence="3" key="1">
    <citation type="journal article" date="2019" name="Syst. Appl. Microbiol.">
        <title>Flavobacterium circumlabens sp. nov. and Flavobacterium cupreum sp. nov., two psychrotrophic species isolated from Antarctic environmental samples.</title>
        <authorList>
            <person name="Kralova S."/>
            <person name="Busse H.-J."/>
            <person name="Svec P."/>
            <person name="Maslanova I."/>
            <person name="Stankova E."/>
            <person name="Bartak M."/>
            <person name="Sedlacek I."/>
        </authorList>
    </citation>
    <scope>NUCLEOTIDE SEQUENCE [LARGE SCALE GENOMIC DNA]</scope>
    <source>
        <strain evidence="3">CCM 8825</strain>
    </source>
</reference>